<keyword evidence="1" id="KW-0812">Transmembrane</keyword>
<comment type="caution">
    <text evidence="3">The sequence shown here is derived from an EMBL/GenBank/DDBJ whole genome shotgun (WGS) entry which is preliminary data.</text>
</comment>
<keyword evidence="1" id="KW-1133">Transmembrane helix</keyword>
<feature type="transmembrane region" description="Helical" evidence="1">
    <location>
        <begin position="6"/>
        <end position="31"/>
    </location>
</feature>
<dbReference type="EMBL" id="PYMP01000011">
    <property type="protein sequence ID" value="PSU51358.1"/>
    <property type="molecule type" value="Genomic_DNA"/>
</dbReference>
<gene>
    <name evidence="3" type="ORF">C9J18_12770</name>
    <name evidence="2" type="ORF">CTM96_00145</name>
</gene>
<sequence>MTPSAISNYLGLLLLLGFIYPFLLVAINFVIYAPIRRNKITGWFNIICVLLAIILLVLHLNIEIIYGKDLLDAWSNKT</sequence>
<dbReference type="Proteomes" id="UP000241618">
    <property type="component" value="Unassembled WGS sequence"/>
</dbReference>
<evidence type="ECO:0000313" key="3">
    <source>
        <dbReference type="EMBL" id="PSU51358.1"/>
    </source>
</evidence>
<dbReference type="Proteomes" id="UP000241405">
    <property type="component" value="Unassembled WGS sequence"/>
</dbReference>
<accession>A0A2T3JQL0</accession>
<feature type="transmembrane region" description="Helical" evidence="1">
    <location>
        <begin position="43"/>
        <end position="62"/>
    </location>
</feature>
<evidence type="ECO:0000256" key="1">
    <source>
        <dbReference type="SAM" id="Phobius"/>
    </source>
</evidence>
<dbReference type="EMBL" id="PYMO01000001">
    <property type="protein sequence ID" value="PSU27818.1"/>
    <property type="molecule type" value="Genomic_DNA"/>
</dbReference>
<organism evidence="3 5">
    <name type="scientific">Photobacterium phosphoreum</name>
    <dbReference type="NCBI Taxonomy" id="659"/>
    <lineage>
        <taxon>Bacteria</taxon>
        <taxon>Pseudomonadati</taxon>
        <taxon>Pseudomonadota</taxon>
        <taxon>Gammaproteobacteria</taxon>
        <taxon>Vibrionales</taxon>
        <taxon>Vibrionaceae</taxon>
        <taxon>Photobacterium</taxon>
    </lineage>
</organism>
<dbReference type="AlphaFoldDB" id="A0A2T3JQL0"/>
<name>A0A2T3JQL0_PHOPO</name>
<keyword evidence="4" id="KW-1185">Reference proteome</keyword>
<evidence type="ECO:0000313" key="5">
    <source>
        <dbReference type="Proteomes" id="UP000241618"/>
    </source>
</evidence>
<evidence type="ECO:0000313" key="2">
    <source>
        <dbReference type="EMBL" id="PSU27818.1"/>
    </source>
</evidence>
<proteinExistence type="predicted"/>
<keyword evidence="1" id="KW-0472">Membrane</keyword>
<reference evidence="4 5" key="1">
    <citation type="submission" date="2018-03" db="EMBL/GenBank/DDBJ databases">
        <title>Whole genome sequencing of Histamine producing bacteria.</title>
        <authorList>
            <person name="Butler K."/>
        </authorList>
    </citation>
    <scope>NUCLEOTIDE SEQUENCE [LARGE SCALE GENOMIC DNA]</scope>
    <source>
        <strain evidence="3 5">FS-6.1</strain>
        <strain evidence="2 4">FS-6.2</strain>
    </source>
</reference>
<evidence type="ECO:0000313" key="4">
    <source>
        <dbReference type="Proteomes" id="UP000241405"/>
    </source>
</evidence>
<protein>
    <submittedName>
        <fullName evidence="3">Uncharacterized protein</fullName>
    </submittedName>
</protein>